<accession>A0A1F4V4J6</accession>
<dbReference type="SUPFAM" id="SSF102198">
    <property type="entry name" value="Putative cyclase"/>
    <property type="match status" value="1"/>
</dbReference>
<organism evidence="1 2">
    <name type="scientific">candidate division WWE3 bacterium RIFCSPLOWO2_01_FULL_39_13</name>
    <dbReference type="NCBI Taxonomy" id="1802624"/>
    <lineage>
        <taxon>Bacteria</taxon>
        <taxon>Katanobacteria</taxon>
    </lineage>
</organism>
<proteinExistence type="predicted"/>
<dbReference type="Proteomes" id="UP000178771">
    <property type="component" value="Unassembled WGS sequence"/>
</dbReference>
<dbReference type="AlphaFoldDB" id="A0A1F4V4J6"/>
<dbReference type="GO" id="GO:0004061">
    <property type="term" value="F:arylformamidase activity"/>
    <property type="evidence" value="ECO:0007669"/>
    <property type="project" value="InterPro"/>
</dbReference>
<gene>
    <name evidence="1" type="ORF">A2982_01420</name>
</gene>
<dbReference type="PANTHER" id="PTHR31118">
    <property type="entry name" value="CYCLASE-LIKE PROTEIN 2"/>
    <property type="match status" value="1"/>
</dbReference>
<dbReference type="PANTHER" id="PTHR31118:SF12">
    <property type="entry name" value="CYCLASE-LIKE PROTEIN 2"/>
    <property type="match status" value="1"/>
</dbReference>
<dbReference type="EMBL" id="MEVH01000005">
    <property type="protein sequence ID" value="OGC52132.1"/>
    <property type="molecule type" value="Genomic_DNA"/>
</dbReference>
<evidence type="ECO:0008006" key="3">
    <source>
        <dbReference type="Google" id="ProtNLM"/>
    </source>
</evidence>
<dbReference type="InterPro" id="IPR007325">
    <property type="entry name" value="KFase/CYL"/>
</dbReference>
<sequence>MKIIDLSQSLYDGMDVYPGDPDVHIKQIHTLDKEGWRLKCLQFSTHIGTHADAFAHMDNEGITIDKIPLNKFFGKTILVKPTDTFPKKIGLAFRDEILGLNLFNKIIEAKPLFVIAGNNSDFELEMERKLLQAGILTMAGLVNMDKLPRNKPFMFYGVPLKIQDGDGSPIRAFAVME</sequence>
<name>A0A1F4V4J6_UNCKA</name>
<comment type="caution">
    <text evidence="1">The sequence shown here is derived from an EMBL/GenBank/DDBJ whole genome shotgun (WGS) entry which is preliminary data.</text>
</comment>
<dbReference type="STRING" id="1802624.A2982_01420"/>
<reference evidence="1 2" key="1">
    <citation type="journal article" date="2016" name="Nat. Commun.">
        <title>Thousands of microbial genomes shed light on interconnected biogeochemical processes in an aquifer system.</title>
        <authorList>
            <person name="Anantharaman K."/>
            <person name="Brown C.T."/>
            <person name="Hug L.A."/>
            <person name="Sharon I."/>
            <person name="Castelle C.J."/>
            <person name="Probst A.J."/>
            <person name="Thomas B.C."/>
            <person name="Singh A."/>
            <person name="Wilkins M.J."/>
            <person name="Karaoz U."/>
            <person name="Brodie E.L."/>
            <person name="Williams K.H."/>
            <person name="Hubbard S.S."/>
            <person name="Banfield J.F."/>
        </authorList>
    </citation>
    <scope>NUCLEOTIDE SEQUENCE [LARGE SCALE GENOMIC DNA]</scope>
</reference>
<dbReference type="GO" id="GO:0019441">
    <property type="term" value="P:L-tryptophan catabolic process to kynurenine"/>
    <property type="evidence" value="ECO:0007669"/>
    <property type="project" value="InterPro"/>
</dbReference>
<protein>
    <recommendedName>
        <fullName evidence="3">Cyclase</fullName>
    </recommendedName>
</protein>
<dbReference type="Gene3D" id="3.50.30.50">
    <property type="entry name" value="Putative cyclase"/>
    <property type="match status" value="2"/>
</dbReference>
<dbReference type="Pfam" id="PF04199">
    <property type="entry name" value="Cyclase"/>
    <property type="match status" value="1"/>
</dbReference>
<dbReference type="InterPro" id="IPR037175">
    <property type="entry name" value="KFase_sf"/>
</dbReference>
<evidence type="ECO:0000313" key="1">
    <source>
        <dbReference type="EMBL" id="OGC52132.1"/>
    </source>
</evidence>
<evidence type="ECO:0000313" key="2">
    <source>
        <dbReference type="Proteomes" id="UP000178771"/>
    </source>
</evidence>